<name>A0A432XDV6_9GAMM</name>
<evidence type="ECO:0000256" key="2">
    <source>
        <dbReference type="ARBA" id="ARBA00023015"/>
    </source>
</evidence>
<dbReference type="GO" id="GO:0003677">
    <property type="term" value="F:DNA binding"/>
    <property type="evidence" value="ECO:0007669"/>
    <property type="project" value="InterPro"/>
</dbReference>
<reference evidence="8" key="1">
    <citation type="journal article" date="2018" name="Front. Microbiol.">
        <title>Genome-Based Analysis Reveals the Taxonomy and Diversity of the Family Idiomarinaceae.</title>
        <authorList>
            <person name="Liu Y."/>
            <person name="Lai Q."/>
            <person name="Shao Z."/>
        </authorList>
    </citation>
    <scope>NUCLEOTIDE SEQUENCE [LARGE SCALE GENOMIC DNA]</scope>
    <source>
        <strain evidence="8">908033</strain>
    </source>
</reference>
<dbReference type="Pfam" id="PF04542">
    <property type="entry name" value="Sigma70_r2"/>
    <property type="match status" value="1"/>
</dbReference>
<dbReference type="NCBIfam" id="TIGR02937">
    <property type="entry name" value="sigma70-ECF"/>
    <property type="match status" value="1"/>
</dbReference>
<dbReference type="EMBL" id="PIPU01000006">
    <property type="protein sequence ID" value="RUO46737.1"/>
    <property type="molecule type" value="Genomic_DNA"/>
</dbReference>
<dbReference type="SUPFAM" id="SSF88946">
    <property type="entry name" value="Sigma2 domain of RNA polymerase sigma factors"/>
    <property type="match status" value="1"/>
</dbReference>
<dbReference type="RefSeq" id="WP_092841638.1">
    <property type="nucleotide sequence ID" value="NZ_FPCF01000007.1"/>
</dbReference>
<gene>
    <name evidence="7" type="ORF">CWE24_10865</name>
</gene>
<dbReference type="InterPro" id="IPR039425">
    <property type="entry name" value="RNA_pol_sigma-70-like"/>
</dbReference>
<evidence type="ECO:0000256" key="1">
    <source>
        <dbReference type="ARBA" id="ARBA00010641"/>
    </source>
</evidence>
<dbReference type="InterPro" id="IPR036388">
    <property type="entry name" value="WH-like_DNA-bd_sf"/>
</dbReference>
<dbReference type="Proteomes" id="UP000286985">
    <property type="component" value="Unassembled WGS sequence"/>
</dbReference>
<dbReference type="InterPro" id="IPR007627">
    <property type="entry name" value="RNA_pol_sigma70_r2"/>
</dbReference>
<comment type="similarity">
    <text evidence="1">Belongs to the sigma-70 factor family. ECF subfamily.</text>
</comment>
<keyword evidence="4" id="KW-0804">Transcription</keyword>
<dbReference type="Pfam" id="PF08281">
    <property type="entry name" value="Sigma70_r4_2"/>
    <property type="match status" value="1"/>
</dbReference>
<dbReference type="STRING" id="519452.SAMN04488139_2313"/>
<feature type="domain" description="RNA polymerase sigma-70 region 2" evidence="5">
    <location>
        <begin position="32"/>
        <end position="97"/>
    </location>
</feature>
<evidence type="ECO:0000313" key="8">
    <source>
        <dbReference type="Proteomes" id="UP000286985"/>
    </source>
</evidence>
<dbReference type="GO" id="GO:0016987">
    <property type="term" value="F:sigma factor activity"/>
    <property type="evidence" value="ECO:0007669"/>
    <property type="project" value="UniProtKB-KW"/>
</dbReference>
<accession>A0A432XDV6</accession>
<sequence length="185" mass="21734">MEHKRIGFGCALSPAIFNQAIRGKPQAQRVVFETFKPAVLRTLMGLCHDRELARDLAQDVFIQTFRKIHQIRKPEAFGGWLKKLTIRTALAEFRRQQPQTNSEPPDIADTSWHNMADWLTQLDDIERLINQLDTQERTLVWLYLGEGYSHEEIAELMQQPSATIRQRYRRALLKLHEFLNEEQHD</sequence>
<keyword evidence="3" id="KW-0731">Sigma factor</keyword>
<dbReference type="SUPFAM" id="SSF88659">
    <property type="entry name" value="Sigma3 and sigma4 domains of RNA polymerase sigma factors"/>
    <property type="match status" value="1"/>
</dbReference>
<dbReference type="GO" id="GO:0006352">
    <property type="term" value="P:DNA-templated transcription initiation"/>
    <property type="evidence" value="ECO:0007669"/>
    <property type="project" value="InterPro"/>
</dbReference>
<dbReference type="InterPro" id="IPR013324">
    <property type="entry name" value="RNA_pol_sigma_r3/r4-like"/>
</dbReference>
<dbReference type="Gene3D" id="1.10.1740.10">
    <property type="match status" value="1"/>
</dbReference>
<evidence type="ECO:0000259" key="5">
    <source>
        <dbReference type="Pfam" id="PF04542"/>
    </source>
</evidence>
<dbReference type="InterPro" id="IPR013325">
    <property type="entry name" value="RNA_pol_sigma_r2"/>
</dbReference>
<dbReference type="CDD" id="cd06171">
    <property type="entry name" value="Sigma70_r4"/>
    <property type="match status" value="1"/>
</dbReference>
<organism evidence="7 8">
    <name type="scientific">Pseudidiomarina donghaiensis</name>
    <dbReference type="NCBI Taxonomy" id="519452"/>
    <lineage>
        <taxon>Bacteria</taxon>
        <taxon>Pseudomonadati</taxon>
        <taxon>Pseudomonadota</taxon>
        <taxon>Gammaproteobacteria</taxon>
        <taxon>Alteromonadales</taxon>
        <taxon>Idiomarinaceae</taxon>
        <taxon>Pseudidiomarina</taxon>
    </lineage>
</organism>
<feature type="domain" description="RNA polymerase sigma factor 70 region 4 type 2" evidence="6">
    <location>
        <begin position="123"/>
        <end position="175"/>
    </location>
</feature>
<evidence type="ECO:0000259" key="6">
    <source>
        <dbReference type="Pfam" id="PF08281"/>
    </source>
</evidence>
<dbReference type="OrthoDB" id="6236508at2"/>
<evidence type="ECO:0000313" key="7">
    <source>
        <dbReference type="EMBL" id="RUO46737.1"/>
    </source>
</evidence>
<proteinExistence type="inferred from homology"/>
<keyword evidence="2" id="KW-0805">Transcription regulation</keyword>
<dbReference type="PANTHER" id="PTHR43133">
    <property type="entry name" value="RNA POLYMERASE ECF-TYPE SIGMA FACTO"/>
    <property type="match status" value="1"/>
</dbReference>
<keyword evidence="8" id="KW-1185">Reference proteome</keyword>
<dbReference type="AlphaFoldDB" id="A0A432XDV6"/>
<dbReference type="Gene3D" id="1.10.10.10">
    <property type="entry name" value="Winged helix-like DNA-binding domain superfamily/Winged helix DNA-binding domain"/>
    <property type="match status" value="1"/>
</dbReference>
<dbReference type="InterPro" id="IPR013249">
    <property type="entry name" value="RNA_pol_sigma70_r4_t2"/>
</dbReference>
<evidence type="ECO:0000256" key="4">
    <source>
        <dbReference type="ARBA" id="ARBA00023163"/>
    </source>
</evidence>
<dbReference type="InterPro" id="IPR014284">
    <property type="entry name" value="RNA_pol_sigma-70_dom"/>
</dbReference>
<protein>
    <submittedName>
        <fullName evidence="7">RNA polymerase sigma factor</fullName>
    </submittedName>
</protein>
<evidence type="ECO:0000256" key="3">
    <source>
        <dbReference type="ARBA" id="ARBA00023082"/>
    </source>
</evidence>
<dbReference type="PANTHER" id="PTHR43133:SF51">
    <property type="entry name" value="RNA POLYMERASE SIGMA FACTOR"/>
    <property type="match status" value="1"/>
</dbReference>
<comment type="caution">
    <text evidence="7">The sequence shown here is derived from an EMBL/GenBank/DDBJ whole genome shotgun (WGS) entry which is preliminary data.</text>
</comment>